<feature type="compositionally biased region" description="Low complexity" evidence="9">
    <location>
        <begin position="773"/>
        <end position="785"/>
    </location>
</feature>
<evidence type="ECO:0000256" key="7">
    <source>
        <dbReference type="ARBA" id="ARBA00023136"/>
    </source>
</evidence>
<accession>A0A1Y2I359</accession>
<dbReference type="GO" id="GO:0017119">
    <property type="term" value="C:Golgi transport complex"/>
    <property type="evidence" value="ECO:0007669"/>
    <property type="project" value="InterPro"/>
</dbReference>
<feature type="region of interest" description="Disordered" evidence="9">
    <location>
        <begin position="816"/>
        <end position="842"/>
    </location>
</feature>
<dbReference type="InterPro" id="IPR019335">
    <property type="entry name" value="COG7"/>
</dbReference>
<evidence type="ECO:0000313" key="11">
    <source>
        <dbReference type="Proteomes" id="UP000193411"/>
    </source>
</evidence>
<keyword evidence="6" id="KW-0333">Golgi apparatus</keyword>
<comment type="subcellular location">
    <subcellularLocation>
        <location evidence="1">Golgi apparatus membrane</location>
        <topology evidence="1">Peripheral membrane protein</topology>
    </subcellularLocation>
</comment>
<evidence type="ECO:0000256" key="2">
    <source>
        <dbReference type="ARBA" id="ARBA00005831"/>
    </source>
</evidence>
<evidence type="ECO:0000256" key="6">
    <source>
        <dbReference type="ARBA" id="ARBA00023034"/>
    </source>
</evidence>
<evidence type="ECO:0000256" key="8">
    <source>
        <dbReference type="ARBA" id="ARBA00031345"/>
    </source>
</evidence>
<dbReference type="EMBL" id="MCFL01000001">
    <property type="protein sequence ID" value="ORZ41300.1"/>
    <property type="molecule type" value="Genomic_DNA"/>
</dbReference>
<feature type="compositionally biased region" description="Polar residues" evidence="9">
    <location>
        <begin position="1"/>
        <end position="20"/>
    </location>
</feature>
<keyword evidence="11" id="KW-1185">Reference proteome</keyword>
<evidence type="ECO:0000313" key="10">
    <source>
        <dbReference type="EMBL" id="ORZ41300.1"/>
    </source>
</evidence>
<dbReference type="Proteomes" id="UP000193411">
    <property type="component" value="Unassembled WGS sequence"/>
</dbReference>
<proteinExistence type="inferred from homology"/>
<protein>
    <recommendedName>
        <fullName evidence="3">Conserved oligomeric Golgi complex subunit 7</fullName>
    </recommendedName>
    <alternativeName>
        <fullName evidence="8">Component of oligomeric Golgi complex 7</fullName>
    </alternativeName>
</protein>
<comment type="caution">
    <text evidence="10">The sequence shown here is derived from an EMBL/GenBank/DDBJ whole genome shotgun (WGS) entry which is preliminary data.</text>
</comment>
<dbReference type="GO" id="GO:0007030">
    <property type="term" value="P:Golgi organization"/>
    <property type="evidence" value="ECO:0007669"/>
    <property type="project" value="TreeGrafter"/>
</dbReference>
<evidence type="ECO:0000256" key="4">
    <source>
        <dbReference type="ARBA" id="ARBA00022448"/>
    </source>
</evidence>
<organism evidence="10 11">
    <name type="scientific">Catenaria anguillulae PL171</name>
    <dbReference type="NCBI Taxonomy" id="765915"/>
    <lineage>
        <taxon>Eukaryota</taxon>
        <taxon>Fungi</taxon>
        <taxon>Fungi incertae sedis</taxon>
        <taxon>Blastocladiomycota</taxon>
        <taxon>Blastocladiomycetes</taxon>
        <taxon>Blastocladiales</taxon>
        <taxon>Catenariaceae</taxon>
        <taxon>Catenaria</taxon>
    </lineage>
</organism>
<feature type="region of interest" description="Disordered" evidence="9">
    <location>
        <begin position="1"/>
        <end position="52"/>
    </location>
</feature>
<dbReference type="PANTHER" id="PTHR21443:SF0">
    <property type="entry name" value="CONSERVED OLIGOMERIC GOLGI COMPLEX SUBUNIT 7"/>
    <property type="match status" value="1"/>
</dbReference>
<dbReference type="GO" id="GO:0006886">
    <property type="term" value="P:intracellular protein transport"/>
    <property type="evidence" value="ECO:0007669"/>
    <property type="project" value="InterPro"/>
</dbReference>
<name>A0A1Y2I359_9FUNG</name>
<dbReference type="OrthoDB" id="5576471at2759"/>
<evidence type="ECO:0000256" key="9">
    <source>
        <dbReference type="SAM" id="MobiDB-lite"/>
    </source>
</evidence>
<feature type="compositionally biased region" description="Low complexity" evidence="9">
    <location>
        <begin position="817"/>
        <end position="832"/>
    </location>
</feature>
<feature type="compositionally biased region" description="Low complexity" evidence="9">
    <location>
        <begin position="753"/>
        <end position="765"/>
    </location>
</feature>
<sequence>MTVTVQLPTGQNTHTNTHTAAESDPPEDHNGHGQSSQSASAPPSHSHTHSQQDVDAALAAVMAMALSHTDRFGAAKQHINKSLEAATASASATATATATAKTAKSKGKGTQANLSLHQVAQELSIIAAKAHVNHTQATAQLPTLHAQLTAAIAHSPSLATPISTQLESLLLSNPTAHSTEPICDPQLTASLSRLTSTRARIESARVALADLRRWSTLASTILATDPADAAQAFAAARDDLDRLATFLPVDEHERRVGVLADLKSQLWSRIAPKLDTALRTASSSSAAGDVAALYALAHKIGAGQEFVKQYCTVRTQTISSSSASTSPVLTALADTIEHDLATLPLLPPDRLPLSLALLAHALTTLTLPDDPTGDPAIIQRLDRLYSPTSTPEFTQAIHPLLVRIHGLPHRSSRLALAAIDTLFDRIPLTSADPAHIDTVWRSQVMPSALAVASKVIAQHAGVCGGLRVKGKDGLKATVRRTWEHMCARIGKVMARLHQLHSSVAGAGGQSKLVVVPEVMARYVAAVSMAAAVLDKAKVVEAQMDELVLRGGDGVCRVVAEYLASKEGTDEDQALGLIDLTTSVGASALNYAFEYLLAPVTFTLTQTVLSPLLKPTSARASASAANQPARPSTPISRTGTPQPSSATTSTPAPRATMVTALPQFSRSPTPAATALGEYLLQLPHHLHAFSTTTSAVPGARAFAFTDNMQSALGKLCQVPDGDQTSADLLEAVVLVAQLSLVHAVASRADPPHPSTSSRKSSDAASTHPGPLANASHASTSSTGVSHSASTGRLASLVSSTLSGLPSSLSMRAGLSEITSSSSSSSTPASATSPRVGRSFAGLTSPASDQASVAAALLAPMDTLAREQLAQDLAYLGNVFTALDCVPRCEWTYVLGLVERGTPTGGWDASRVASVLAEEAAMDMGNKIRVGKLSELMTRAAKADDQVAKWWAQVARVAASVFPPTAGAGGQAGR</sequence>
<comment type="similarity">
    <text evidence="2">Belongs to the COG7 family.</text>
</comment>
<dbReference type="GO" id="GO:0006890">
    <property type="term" value="P:retrograde vesicle-mediated transport, Golgi to endoplasmic reticulum"/>
    <property type="evidence" value="ECO:0007669"/>
    <property type="project" value="TreeGrafter"/>
</dbReference>
<keyword evidence="4" id="KW-0813">Transport</keyword>
<keyword evidence="7" id="KW-0472">Membrane</keyword>
<keyword evidence="5" id="KW-0653">Protein transport</keyword>
<feature type="compositionally biased region" description="Low complexity" evidence="9">
    <location>
        <begin position="32"/>
        <end position="52"/>
    </location>
</feature>
<feature type="region of interest" description="Disordered" evidence="9">
    <location>
        <begin position="744"/>
        <end position="785"/>
    </location>
</feature>
<evidence type="ECO:0000256" key="5">
    <source>
        <dbReference type="ARBA" id="ARBA00022927"/>
    </source>
</evidence>
<gene>
    <name evidence="10" type="ORF">BCR44DRAFT_26901</name>
</gene>
<dbReference type="AlphaFoldDB" id="A0A1Y2I359"/>
<reference evidence="10 11" key="1">
    <citation type="submission" date="2016-07" db="EMBL/GenBank/DDBJ databases">
        <title>Pervasive Adenine N6-methylation of Active Genes in Fungi.</title>
        <authorList>
            <consortium name="DOE Joint Genome Institute"/>
            <person name="Mondo S.J."/>
            <person name="Dannebaum R.O."/>
            <person name="Kuo R.C."/>
            <person name="Labutti K."/>
            <person name="Haridas S."/>
            <person name="Kuo A."/>
            <person name="Salamov A."/>
            <person name="Ahrendt S.R."/>
            <person name="Lipzen A."/>
            <person name="Sullivan W."/>
            <person name="Andreopoulos W.B."/>
            <person name="Clum A."/>
            <person name="Lindquist E."/>
            <person name="Daum C."/>
            <person name="Ramamoorthy G.K."/>
            <person name="Gryganskyi A."/>
            <person name="Culley D."/>
            <person name="Magnuson J.K."/>
            <person name="James T.Y."/>
            <person name="O'Malley M.A."/>
            <person name="Stajich J.E."/>
            <person name="Spatafora J.W."/>
            <person name="Visel A."/>
            <person name="Grigoriev I.V."/>
        </authorList>
    </citation>
    <scope>NUCLEOTIDE SEQUENCE [LARGE SCALE GENOMIC DNA]</scope>
    <source>
        <strain evidence="10 11">PL171</strain>
    </source>
</reference>
<feature type="region of interest" description="Disordered" evidence="9">
    <location>
        <begin position="619"/>
        <end position="653"/>
    </location>
</feature>
<evidence type="ECO:0000256" key="1">
    <source>
        <dbReference type="ARBA" id="ARBA00004395"/>
    </source>
</evidence>
<evidence type="ECO:0000256" key="3">
    <source>
        <dbReference type="ARBA" id="ARBA00020984"/>
    </source>
</evidence>
<dbReference type="PANTHER" id="PTHR21443">
    <property type="entry name" value="CONSERVED OLIGOMERIC GOLGI COMPLEX COMPONENT 7"/>
    <property type="match status" value="1"/>
</dbReference>
<dbReference type="GO" id="GO:0000139">
    <property type="term" value="C:Golgi membrane"/>
    <property type="evidence" value="ECO:0007669"/>
    <property type="project" value="UniProtKB-SubCell"/>
</dbReference>